<dbReference type="CDD" id="cd07521">
    <property type="entry name" value="HAD_FCP1-like"/>
    <property type="match status" value="1"/>
</dbReference>
<dbReference type="PROSITE" id="PS50969">
    <property type="entry name" value="FCP1"/>
    <property type="match status" value="1"/>
</dbReference>
<dbReference type="SMART" id="SM00577">
    <property type="entry name" value="CPDc"/>
    <property type="match status" value="1"/>
</dbReference>
<feature type="region of interest" description="Disordered" evidence="1">
    <location>
        <begin position="1"/>
        <end position="44"/>
    </location>
</feature>
<keyword evidence="4" id="KW-1185">Reference proteome</keyword>
<dbReference type="GO" id="GO:0016791">
    <property type="term" value="F:phosphatase activity"/>
    <property type="evidence" value="ECO:0007669"/>
    <property type="project" value="InterPro"/>
</dbReference>
<accession>A0A1R2C4Q2</accession>
<dbReference type="FunFam" id="3.40.50.1000:FF:000093">
    <property type="entry name" value="NLI interacting factor-like phosphatase family protein"/>
    <property type="match status" value="1"/>
</dbReference>
<dbReference type="AlphaFoldDB" id="A0A1R2C4Q2"/>
<proteinExistence type="predicted"/>
<feature type="compositionally biased region" description="Polar residues" evidence="1">
    <location>
        <begin position="16"/>
        <end position="25"/>
    </location>
</feature>
<dbReference type="InterPro" id="IPR050365">
    <property type="entry name" value="TIM50"/>
</dbReference>
<feature type="domain" description="FCP1 homology" evidence="2">
    <location>
        <begin position="167"/>
        <end position="325"/>
    </location>
</feature>
<name>A0A1R2C4Q2_9CILI</name>
<evidence type="ECO:0000256" key="1">
    <source>
        <dbReference type="SAM" id="MobiDB-lite"/>
    </source>
</evidence>
<dbReference type="InterPro" id="IPR004274">
    <property type="entry name" value="FCP1_dom"/>
</dbReference>
<evidence type="ECO:0000259" key="2">
    <source>
        <dbReference type="PROSITE" id="PS50969"/>
    </source>
</evidence>
<dbReference type="PANTHER" id="PTHR12210">
    <property type="entry name" value="DULLARD PROTEIN PHOSPHATASE"/>
    <property type="match status" value="1"/>
</dbReference>
<dbReference type="EMBL" id="MPUH01000284">
    <property type="protein sequence ID" value="OMJ84004.1"/>
    <property type="molecule type" value="Genomic_DNA"/>
</dbReference>
<dbReference type="Pfam" id="PF03031">
    <property type="entry name" value="NIF"/>
    <property type="match status" value="1"/>
</dbReference>
<dbReference type="InterPro" id="IPR023214">
    <property type="entry name" value="HAD_sf"/>
</dbReference>
<comment type="caution">
    <text evidence="3">The sequence shown here is derived from an EMBL/GenBank/DDBJ whole genome shotgun (WGS) entry which is preliminary data.</text>
</comment>
<sequence length="355" mass="41387">MAHSPIRNLAKRRSSSNKVFSTTSDEIFASNHHHPKREKNISEENTIFSHKKNIENSKKVDKDKIKNASITKVVLKLELNKVQKKTQLLLTERKGKNDDIDFFAGIISEDHLDKCEISEENIFIETERLHKEYMKQTFIALKSIRKFKKIPKAKVLEKMLNLPRSIENEGKKTVIFDMDETLIHCSGSNKGHVSISLNFPNGKTLVAGLNIRPYAIECLEAANNFFEVIVFTASNKHYADVVLDYLDPEHKLIHHRLYRDSCFQVNNMNVKDLRIINRRMQDMVIIDNSVFSFAFNLDNAVPILTWIKNPFDKELLNLIPYFNVIADAYDVREINRALFHLDTFYEDYYEEYSNI</sequence>
<evidence type="ECO:0000313" key="4">
    <source>
        <dbReference type="Proteomes" id="UP000187209"/>
    </source>
</evidence>
<dbReference type="OrthoDB" id="277011at2759"/>
<organism evidence="3 4">
    <name type="scientific">Stentor coeruleus</name>
    <dbReference type="NCBI Taxonomy" id="5963"/>
    <lineage>
        <taxon>Eukaryota</taxon>
        <taxon>Sar</taxon>
        <taxon>Alveolata</taxon>
        <taxon>Ciliophora</taxon>
        <taxon>Postciliodesmatophora</taxon>
        <taxon>Heterotrichea</taxon>
        <taxon>Heterotrichida</taxon>
        <taxon>Stentoridae</taxon>
        <taxon>Stentor</taxon>
    </lineage>
</organism>
<protein>
    <recommendedName>
        <fullName evidence="2">FCP1 homology domain-containing protein</fullName>
    </recommendedName>
</protein>
<evidence type="ECO:0000313" key="3">
    <source>
        <dbReference type="EMBL" id="OMJ84004.1"/>
    </source>
</evidence>
<dbReference type="InterPro" id="IPR011948">
    <property type="entry name" value="Dullard_phosphatase"/>
</dbReference>
<dbReference type="NCBIfam" id="TIGR02251">
    <property type="entry name" value="HIF-SF_euk"/>
    <property type="match status" value="1"/>
</dbReference>
<reference evidence="3 4" key="1">
    <citation type="submission" date="2016-11" db="EMBL/GenBank/DDBJ databases">
        <title>The macronuclear genome of Stentor coeruleus: a giant cell with tiny introns.</title>
        <authorList>
            <person name="Slabodnick M."/>
            <person name="Ruby J.G."/>
            <person name="Reiff S.B."/>
            <person name="Swart E.C."/>
            <person name="Gosai S."/>
            <person name="Prabakaran S."/>
            <person name="Witkowska E."/>
            <person name="Larue G.E."/>
            <person name="Fisher S."/>
            <person name="Freeman R.M."/>
            <person name="Gunawardena J."/>
            <person name="Chu W."/>
            <person name="Stover N.A."/>
            <person name="Gregory B.D."/>
            <person name="Nowacki M."/>
            <person name="Derisi J."/>
            <person name="Roy S.W."/>
            <person name="Marshall W.F."/>
            <person name="Sood P."/>
        </authorList>
    </citation>
    <scope>NUCLEOTIDE SEQUENCE [LARGE SCALE GENOMIC DNA]</scope>
    <source>
        <strain evidence="3">WM001</strain>
    </source>
</reference>
<dbReference type="SUPFAM" id="SSF56784">
    <property type="entry name" value="HAD-like"/>
    <property type="match status" value="1"/>
</dbReference>
<dbReference type="Proteomes" id="UP000187209">
    <property type="component" value="Unassembled WGS sequence"/>
</dbReference>
<dbReference type="Gene3D" id="3.40.50.1000">
    <property type="entry name" value="HAD superfamily/HAD-like"/>
    <property type="match status" value="1"/>
</dbReference>
<dbReference type="InterPro" id="IPR036412">
    <property type="entry name" value="HAD-like_sf"/>
</dbReference>
<gene>
    <name evidence="3" type="ORF">SteCoe_14994</name>
</gene>